<dbReference type="STRING" id="114155.A0A4Q9PLX5"/>
<comment type="similarity">
    <text evidence="1">Belongs to the protein kinase superfamily. CAMK Ser/Thr protein kinase family. NIM1 subfamily.</text>
</comment>
<dbReference type="SMART" id="SM00220">
    <property type="entry name" value="S_TKc"/>
    <property type="match status" value="1"/>
</dbReference>
<evidence type="ECO:0000256" key="3">
    <source>
        <dbReference type="ARBA" id="ARBA00022679"/>
    </source>
</evidence>
<name>A0A4Q9PLX5_9APHY</name>
<dbReference type="AlphaFoldDB" id="A0A4Q9PLX5"/>
<dbReference type="Gene3D" id="1.10.510.10">
    <property type="entry name" value="Transferase(Phosphotransferase) domain 1"/>
    <property type="match status" value="1"/>
</dbReference>
<keyword evidence="11" id="KW-1185">Reference proteome</keyword>
<feature type="region of interest" description="Disordered" evidence="8">
    <location>
        <begin position="1"/>
        <end position="146"/>
    </location>
</feature>
<feature type="compositionally biased region" description="Low complexity" evidence="8">
    <location>
        <begin position="131"/>
        <end position="146"/>
    </location>
</feature>
<feature type="domain" description="Protein kinase" evidence="9">
    <location>
        <begin position="152"/>
        <end position="518"/>
    </location>
</feature>
<protein>
    <submittedName>
        <fullName evidence="10">Kinase-like domain-containing protein</fullName>
    </submittedName>
</protein>
<sequence length="603" mass="65823">MSPPPHRHRVALPPLSRFFPSRARYGSESDSPHPSPSSYERTNVRREFVLLDSDLSAPHGHGPSPDFYHAGEHTASPVDDLHPIARPLRPPSTQVTPTPTAPLEQHPEPAPGPAPTQLQSHSPPTPPPSEPELLLPTKPEPGATLSSSSLTLELVKPLGTGSFSSVWLARDTRGQLNALELVRKSSLARSKSLRGRRSRTIDGTRPTGRRREKARDEVPPNASAAWKEKERQKKAGGRLVAVKMTERAVCDASSRSRVSFVREVEVLRHISHPSIVSYLHSFSTPSHHCLVLEYVGGGELLDLVDNPASHARVDEPLVRRIWGELCRAVAWMHSVCLVHRDIKLENILLTADPFAHPLPAHSLIKLTDFGLSRFVDPAHPHLTTLCGSDSYAAPELVMGRPYDGRETDAWACGVVLYALATRRLPFDPPPPPPHAAPEGLEADWEVQRRKRAERKALLNRIAVGAYAWPDVARTDPAEPLRGAALARSEGVRRVVGHLLVRDPRKRSRVADLWIDEWMHGEGAPPPPALQGEGEEGLPVSVSLASPLVGRVEEEARMPIVVSGVEGAEGELEGDLDTDADADEEGVLVDGEDIGPGSVARQEH</sequence>
<keyword evidence="2" id="KW-0723">Serine/threonine-protein kinase</keyword>
<dbReference type="EMBL" id="ML145173">
    <property type="protein sequence ID" value="TBU55219.1"/>
    <property type="molecule type" value="Genomic_DNA"/>
</dbReference>
<dbReference type="Proteomes" id="UP000292082">
    <property type="component" value="Unassembled WGS sequence"/>
</dbReference>
<dbReference type="InterPro" id="IPR000719">
    <property type="entry name" value="Prot_kinase_dom"/>
</dbReference>
<dbReference type="Pfam" id="PF00069">
    <property type="entry name" value="Pkinase"/>
    <property type="match status" value="1"/>
</dbReference>
<dbReference type="GO" id="GO:0035556">
    <property type="term" value="P:intracellular signal transduction"/>
    <property type="evidence" value="ECO:0007669"/>
    <property type="project" value="TreeGrafter"/>
</dbReference>
<accession>A0A4Q9PLX5</accession>
<evidence type="ECO:0000256" key="8">
    <source>
        <dbReference type="SAM" id="MobiDB-lite"/>
    </source>
</evidence>
<evidence type="ECO:0000313" key="11">
    <source>
        <dbReference type="Proteomes" id="UP000292082"/>
    </source>
</evidence>
<dbReference type="PROSITE" id="PS00108">
    <property type="entry name" value="PROTEIN_KINASE_ST"/>
    <property type="match status" value="1"/>
</dbReference>
<proteinExistence type="inferred from homology"/>
<feature type="region of interest" description="Disordered" evidence="8">
    <location>
        <begin position="188"/>
        <end position="232"/>
    </location>
</feature>
<dbReference type="InterPro" id="IPR017441">
    <property type="entry name" value="Protein_kinase_ATP_BS"/>
</dbReference>
<evidence type="ECO:0000259" key="9">
    <source>
        <dbReference type="PROSITE" id="PS50011"/>
    </source>
</evidence>
<feature type="compositionally biased region" description="Basic residues" evidence="8">
    <location>
        <begin position="1"/>
        <end position="10"/>
    </location>
</feature>
<evidence type="ECO:0000256" key="1">
    <source>
        <dbReference type="ARBA" id="ARBA00010791"/>
    </source>
</evidence>
<evidence type="ECO:0000256" key="7">
    <source>
        <dbReference type="PROSITE-ProRule" id="PRU10141"/>
    </source>
</evidence>
<dbReference type="PANTHER" id="PTHR24346:SF82">
    <property type="entry name" value="KP78A-RELATED"/>
    <property type="match status" value="1"/>
</dbReference>
<dbReference type="GO" id="GO:0005524">
    <property type="term" value="F:ATP binding"/>
    <property type="evidence" value="ECO:0007669"/>
    <property type="project" value="UniProtKB-UniRule"/>
</dbReference>
<feature type="region of interest" description="Disordered" evidence="8">
    <location>
        <begin position="562"/>
        <end position="603"/>
    </location>
</feature>
<keyword evidence="6 7" id="KW-0067">ATP-binding</keyword>
<dbReference type="SUPFAM" id="SSF56112">
    <property type="entry name" value="Protein kinase-like (PK-like)"/>
    <property type="match status" value="1"/>
</dbReference>
<keyword evidence="5 10" id="KW-0418">Kinase</keyword>
<feature type="compositionally biased region" description="Acidic residues" evidence="8">
    <location>
        <begin position="567"/>
        <end position="592"/>
    </location>
</feature>
<gene>
    <name evidence="10" type="ORF">BD310DRAFT_826297</name>
</gene>
<evidence type="ECO:0000313" key="10">
    <source>
        <dbReference type="EMBL" id="TBU55219.1"/>
    </source>
</evidence>
<evidence type="ECO:0000256" key="2">
    <source>
        <dbReference type="ARBA" id="ARBA00022527"/>
    </source>
</evidence>
<dbReference type="InterPro" id="IPR008271">
    <property type="entry name" value="Ser/Thr_kinase_AS"/>
</dbReference>
<keyword evidence="4 7" id="KW-0547">Nucleotide-binding</keyword>
<organism evidence="10 11">
    <name type="scientific">Dichomitus squalens</name>
    <dbReference type="NCBI Taxonomy" id="114155"/>
    <lineage>
        <taxon>Eukaryota</taxon>
        <taxon>Fungi</taxon>
        <taxon>Dikarya</taxon>
        <taxon>Basidiomycota</taxon>
        <taxon>Agaricomycotina</taxon>
        <taxon>Agaricomycetes</taxon>
        <taxon>Polyporales</taxon>
        <taxon>Polyporaceae</taxon>
        <taxon>Dichomitus</taxon>
    </lineage>
</organism>
<keyword evidence="3" id="KW-0808">Transferase</keyword>
<dbReference type="PROSITE" id="PS50011">
    <property type="entry name" value="PROTEIN_KINASE_DOM"/>
    <property type="match status" value="1"/>
</dbReference>
<evidence type="ECO:0000256" key="6">
    <source>
        <dbReference type="ARBA" id="ARBA00022840"/>
    </source>
</evidence>
<evidence type="ECO:0000256" key="4">
    <source>
        <dbReference type="ARBA" id="ARBA00022741"/>
    </source>
</evidence>
<dbReference type="InterPro" id="IPR011009">
    <property type="entry name" value="Kinase-like_dom_sf"/>
</dbReference>
<dbReference type="GO" id="GO:0004674">
    <property type="term" value="F:protein serine/threonine kinase activity"/>
    <property type="evidence" value="ECO:0007669"/>
    <property type="project" value="UniProtKB-KW"/>
</dbReference>
<reference evidence="10 11" key="1">
    <citation type="submission" date="2019-01" db="EMBL/GenBank/DDBJ databases">
        <title>Draft genome sequences of three monokaryotic isolates of the white-rot basidiomycete fungus Dichomitus squalens.</title>
        <authorList>
            <consortium name="DOE Joint Genome Institute"/>
            <person name="Lopez S.C."/>
            <person name="Andreopoulos B."/>
            <person name="Pangilinan J."/>
            <person name="Lipzen A."/>
            <person name="Riley R."/>
            <person name="Ahrendt S."/>
            <person name="Ng V."/>
            <person name="Barry K."/>
            <person name="Daum C."/>
            <person name="Grigoriev I.V."/>
            <person name="Hilden K.S."/>
            <person name="Makela M.R."/>
            <person name="de Vries R.P."/>
        </authorList>
    </citation>
    <scope>NUCLEOTIDE SEQUENCE [LARGE SCALE GENOMIC DNA]</scope>
    <source>
        <strain evidence="10 11">CBS 464.89</strain>
    </source>
</reference>
<dbReference type="PANTHER" id="PTHR24346">
    <property type="entry name" value="MAP/MICROTUBULE AFFINITY-REGULATING KINASE"/>
    <property type="match status" value="1"/>
</dbReference>
<evidence type="ECO:0000256" key="5">
    <source>
        <dbReference type="ARBA" id="ARBA00022777"/>
    </source>
</evidence>
<feature type="binding site" evidence="7">
    <location>
        <position position="184"/>
    </location>
    <ligand>
        <name>ATP</name>
        <dbReference type="ChEBI" id="CHEBI:30616"/>
    </ligand>
</feature>
<dbReference type="GO" id="GO:0005737">
    <property type="term" value="C:cytoplasm"/>
    <property type="evidence" value="ECO:0007669"/>
    <property type="project" value="TreeGrafter"/>
</dbReference>
<dbReference type="PROSITE" id="PS00107">
    <property type="entry name" value="PROTEIN_KINASE_ATP"/>
    <property type="match status" value="1"/>
</dbReference>